<dbReference type="GO" id="GO:0006811">
    <property type="term" value="P:monoatomic ion transport"/>
    <property type="evidence" value="ECO:0007669"/>
    <property type="project" value="UniProtKB-KW"/>
</dbReference>
<dbReference type="HOGENOM" id="CLU_006611_0_0_4"/>
<dbReference type="EMBL" id="CP010554">
    <property type="protein sequence ID" value="AJP48598.1"/>
    <property type="molecule type" value="Genomic_DNA"/>
</dbReference>
<keyword evidence="4" id="KW-0406">Ion transport</keyword>
<dbReference type="Gene3D" id="3.40.50.300">
    <property type="entry name" value="P-loop containing nucleotide triphosphate hydrolases"/>
    <property type="match status" value="2"/>
</dbReference>
<evidence type="ECO:0000256" key="3">
    <source>
        <dbReference type="ARBA" id="ARBA00022475"/>
    </source>
</evidence>
<feature type="coiled-coil region" evidence="6">
    <location>
        <begin position="503"/>
        <end position="530"/>
    </location>
</feature>
<dbReference type="SUPFAM" id="SSF52540">
    <property type="entry name" value="P-loop containing nucleoside triphosphate hydrolases"/>
    <property type="match status" value="1"/>
</dbReference>
<keyword evidence="5" id="KW-0472">Membrane</keyword>
<keyword evidence="8" id="KW-1185">Reference proteome</keyword>
<dbReference type="AlphaFoldDB" id="A0A0C5JA34"/>
<name>A0A0C5JA34_9PROT</name>
<proteinExistence type="predicted"/>
<evidence type="ECO:0000256" key="6">
    <source>
        <dbReference type="SAM" id="Coils"/>
    </source>
</evidence>
<evidence type="ECO:0000313" key="7">
    <source>
        <dbReference type="EMBL" id="AJP48598.1"/>
    </source>
</evidence>
<sequence length="1036" mass="115824">MAELSTYPRGAEWRQWDLHIHSPASFHWDGARFDADPNASENTLLIDQMIEALNSAAPAVYALMDYWTFDGWFALKKRLAQKGAPKLEKVVFPGIELRLMAPMDGRLNAHVIFSDSTPDQILLDFKSALTVELINSPLSNHALIELARKKVGEDKLKHHGFIKSEVDSNDATALRAGSTIAEINCDSYKRALERIPQGSAVGFMPFSTSDGLDEIKWQEHYAYVLGLFNSSPIFETRNSDLWAAFAGVRTAKNAKWLDNFQYALSNTPRLAVSGSDAHRFKGTANNDQRGYGDFPTGKATWIKADPTFLGLLQAIKEPAKRCHIGDIPDKLQSINQSKTYFIDRVEVRKMVGSKVEGNWLSDCNLPLNPDLIAIIGNKGSGKSALADVIALLGNTRQREHLSFLSSKRFRAKPKELAKHFQGQITWLDDSKSAVVSLNDDPDPTAVEMVRYIPQLRFEKLCNDHVSGVSDVFEKELRAVIFDHTNPAIRQKALDFDQLTEQQERSYRDQLGELRKDLRRLNLEIESMEAQLQPEVRKTLEEQWAQKNKQIEEHDKIKPVVETKPSDQLTPDQEIAIKRLDEIAASLKQLDDDEKLNITNDALIATKIRSAQSVRERVRILQRQYQQFGEETAQDLQVLGIQQPDIADIKIDEGVLLALINSLPTDRDRFVANGVQIVQKKQALSEEQGNLRAKLNEPLQRHQQSVNALEAWGKRRVELVGAADIPESLSGVAARLEQLDNLPASLSDRGKKRDEISGEIFDVLEKQRLAREQLFAPVQDVIQNNQLIRDEYKLQFQATLGGSAEALATALFNLIKQTASAFREGEGVAVVKRIAEQLDLGKKEDVLKLISEIHAKVATAASSGNSSGIGISSILKAGRSQSGGNISSADVYDLLYGLAFLEPRYSLLYQDTQIEQLSPGQRGALLLIFYLLVDKGTNPIILDQPEENLDNETVFSLLVPVLTEAKKKRQVIMVTHNPNLAVVCDAEQVIYSSFDRKNGATIKYVPGSIESPVINKHVVNVLEGTKVAFDNRRNKYH</sequence>
<dbReference type="GO" id="GO:0016887">
    <property type="term" value="F:ATP hydrolysis activity"/>
    <property type="evidence" value="ECO:0007669"/>
    <property type="project" value="InterPro"/>
</dbReference>
<organism evidence="7 8">
    <name type="scientific">Rugosibacter aromaticivorans</name>
    <dbReference type="NCBI Taxonomy" id="1565605"/>
    <lineage>
        <taxon>Bacteria</taxon>
        <taxon>Pseudomonadati</taxon>
        <taxon>Pseudomonadota</taxon>
        <taxon>Betaproteobacteria</taxon>
        <taxon>Nitrosomonadales</taxon>
        <taxon>Sterolibacteriaceae</taxon>
        <taxon>Rugosibacter</taxon>
    </lineage>
</organism>
<dbReference type="SUPFAM" id="SSF89550">
    <property type="entry name" value="PHP domain-like"/>
    <property type="match status" value="1"/>
</dbReference>
<gene>
    <name evidence="7" type="ORF">PG1C_09380</name>
</gene>
<evidence type="ECO:0000256" key="5">
    <source>
        <dbReference type="ARBA" id="ARBA00023136"/>
    </source>
</evidence>
<keyword evidence="2" id="KW-0813">Transport</keyword>
<accession>A0A0C5JA34</accession>
<reference evidence="7 8" key="1">
    <citation type="journal article" date="2015" name="Genome Announc.">
        <title>Complete Genome Sequence of a Novel Bacterium within the Family Rhodocyclaceae That Degrades Polycyclic Aromatic Hydrocarbons.</title>
        <authorList>
            <person name="Singleton D.R."/>
            <person name="Dickey A.N."/>
            <person name="Scholl E.H."/>
            <person name="Wright F.A."/>
            <person name="Aitken M.D."/>
        </authorList>
    </citation>
    <scope>NUCLEOTIDE SEQUENCE [LARGE SCALE GENOMIC DNA]</scope>
    <source>
        <strain evidence="8">PG1-Ca6</strain>
    </source>
</reference>
<dbReference type="PANTHER" id="PTHR42771">
    <property type="entry name" value="IRON(3+)-HYDROXAMATE IMPORT ATP-BINDING PROTEIN FHUC"/>
    <property type="match status" value="1"/>
</dbReference>
<dbReference type="InterPro" id="IPR054787">
    <property type="entry name" value="TrlF_ATPase"/>
</dbReference>
<dbReference type="STRING" id="1565605.PG1C_09380"/>
<evidence type="ECO:0000256" key="2">
    <source>
        <dbReference type="ARBA" id="ARBA00022448"/>
    </source>
</evidence>
<comment type="subcellular location">
    <subcellularLocation>
        <location evidence="1">Cell membrane</location>
        <topology evidence="1">Peripheral membrane protein</topology>
    </subcellularLocation>
</comment>
<dbReference type="NCBIfam" id="NF045780">
    <property type="entry name" value="TrlF_fam_ATP"/>
    <property type="match status" value="1"/>
</dbReference>
<evidence type="ECO:0000313" key="8">
    <source>
        <dbReference type="Proteomes" id="UP000061603"/>
    </source>
</evidence>
<dbReference type="InterPro" id="IPR027417">
    <property type="entry name" value="P-loop_NTPase"/>
</dbReference>
<dbReference type="InterPro" id="IPR051535">
    <property type="entry name" value="Siderophore_ABC-ATPase"/>
</dbReference>
<dbReference type="Proteomes" id="UP000061603">
    <property type="component" value="Chromosome"/>
</dbReference>
<dbReference type="Gene3D" id="3.20.20.140">
    <property type="entry name" value="Metal-dependent hydrolases"/>
    <property type="match status" value="1"/>
</dbReference>
<dbReference type="PATRIC" id="fig|1565605.3.peg.1994"/>
<dbReference type="InterPro" id="IPR016195">
    <property type="entry name" value="Pol/histidinol_Pase-like"/>
</dbReference>
<evidence type="ECO:0000256" key="4">
    <source>
        <dbReference type="ARBA" id="ARBA00023065"/>
    </source>
</evidence>
<evidence type="ECO:0000256" key="1">
    <source>
        <dbReference type="ARBA" id="ARBA00004202"/>
    </source>
</evidence>
<protein>
    <submittedName>
        <fullName evidence="7">ABC transporter</fullName>
    </submittedName>
</protein>
<dbReference type="PANTHER" id="PTHR42771:SF2">
    <property type="entry name" value="IRON(3+)-HYDROXAMATE IMPORT ATP-BINDING PROTEIN FHUC"/>
    <property type="match status" value="1"/>
</dbReference>
<dbReference type="RefSeq" id="WP_202634572.1">
    <property type="nucleotide sequence ID" value="NZ_CP010554.1"/>
</dbReference>
<keyword evidence="6" id="KW-0175">Coiled coil</keyword>
<keyword evidence="3" id="KW-1003">Cell membrane</keyword>
<dbReference type="KEGG" id="rbu:PG1C_09380"/>
<dbReference type="GO" id="GO:0005524">
    <property type="term" value="F:ATP binding"/>
    <property type="evidence" value="ECO:0007669"/>
    <property type="project" value="InterPro"/>
</dbReference>
<dbReference type="GO" id="GO:0005886">
    <property type="term" value="C:plasma membrane"/>
    <property type="evidence" value="ECO:0007669"/>
    <property type="project" value="UniProtKB-SubCell"/>
</dbReference>